<evidence type="ECO:0000313" key="2">
    <source>
        <dbReference type="EMBL" id="CEQ41677.1"/>
    </source>
</evidence>
<dbReference type="PANTHER" id="PTHR20963">
    <property type="entry name" value="MULTIPLE INOSITOL POLYPHOSPHATE PHOSPHATASE-RELATED"/>
    <property type="match status" value="1"/>
</dbReference>
<evidence type="ECO:0000313" key="3">
    <source>
        <dbReference type="Proteomes" id="UP000243876"/>
    </source>
</evidence>
<keyword evidence="3" id="KW-1185">Reference proteome</keyword>
<organism evidence="2 3">
    <name type="scientific">Sporidiobolus salmonicolor</name>
    <name type="common">Yeast-like fungus</name>
    <name type="synonym">Sporobolomyces salmonicolor</name>
    <dbReference type="NCBI Taxonomy" id="5005"/>
    <lineage>
        <taxon>Eukaryota</taxon>
        <taxon>Fungi</taxon>
        <taxon>Dikarya</taxon>
        <taxon>Basidiomycota</taxon>
        <taxon>Pucciniomycotina</taxon>
        <taxon>Microbotryomycetes</taxon>
        <taxon>Sporidiobolales</taxon>
        <taxon>Sporidiobolaceae</taxon>
        <taxon>Sporobolomyces</taxon>
    </lineage>
</organism>
<accession>A0A0D6ENR2</accession>
<dbReference type="Pfam" id="PF00328">
    <property type="entry name" value="His_Phos_2"/>
    <property type="match status" value="1"/>
</dbReference>
<dbReference type="AlphaFoldDB" id="A0A0D6ENR2"/>
<dbReference type="GO" id="GO:0003993">
    <property type="term" value="F:acid phosphatase activity"/>
    <property type="evidence" value="ECO:0007669"/>
    <property type="project" value="TreeGrafter"/>
</dbReference>
<sequence length="269" mass="29327">MLNFAVGFFGVPDYQTDFNMEITIEADGFSNSGAPYDTCPNSNNARGSVGSTAASAFIQPWFNKTAERLNTYVSGNLSFLESDVESLMELCAYETVALGYSSFCPLFTEEEFEVFEQYYDLQVGFSFLLRARPRSHSRARNQFHGNSGFGSPVGAAQGLGYLQELVSRLNHTLITDFNAGINATLDGSNVTFPLNQSIYADAAHEVAIMNALVALNLTSLVGSAPPSNETLSSHTFVASKVVPFAMSLQIQVMECQPSVPTKQIRFIVK</sequence>
<keyword evidence="1" id="KW-0378">Hydrolase</keyword>
<dbReference type="InterPro" id="IPR000560">
    <property type="entry name" value="His_Pase_clade-2"/>
</dbReference>
<protein>
    <submittedName>
        <fullName evidence="2">SPOSA6832_03431-mRNA-1:cds</fullName>
    </submittedName>
</protein>
<gene>
    <name evidence="2" type="primary">SPOSA6832_03431</name>
</gene>
<dbReference type="CDD" id="cd07061">
    <property type="entry name" value="HP_HAP_like"/>
    <property type="match status" value="1"/>
</dbReference>
<dbReference type="Proteomes" id="UP000243876">
    <property type="component" value="Unassembled WGS sequence"/>
</dbReference>
<dbReference type="SUPFAM" id="SSF53254">
    <property type="entry name" value="Phosphoglycerate mutase-like"/>
    <property type="match status" value="1"/>
</dbReference>
<dbReference type="InterPro" id="IPR029033">
    <property type="entry name" value="His_PPase_superfam"/>
</dbReference>
<dbReference type="EMBL" id="CENE01000016">
    <property type="protein sequence ID" value="CEQ41677.1"/>
    <property type="molecule type" value="Genomic_DNA"/>
</dbReference>
<reference evidence="3" key="1">
    <citation type="submission" date="2015-02" db="EMBL/GenBank/DDBJ databases">
        <authorList>
            <person name="Gon?alves P."/>
        </authorList>
    </citation>
    <scope>NUCLEOTIDE SEQUENCE [LARGE SCALE GENOMIC DNA]</scope>
</reference>
<evidence type="ECO:0000256" key="1">
    <source>
        <dbReference type="ARBA" id="ARBA00022801"/>
    </source>
</evidence>
<dbReference type="Gene3D" id="3.40.50.1240">
    <property type="entry name" value="Phosphoglycerate mutase-like"/>
    <property type="match status" value="1"/>
</dbReference>
<dbReference type="PANTHER" id="PTHR20963:SF55">
    <property type="entry name" value="PHOSPHATASE, PUTATIVE-RELATED"/>
    <property type="match status" value="1"/>
</dbReference>
<dbReference type="OrthoDB" id="6509975at2759"/>
<name>A0A0D6ENR2_SPOSA</name>
<proteinExistence type="predicted"/>